<dbReference type="RefSeq" id="WP_011498620.1">
    <property type="nucleotide sequence ID" value="NC_007955.1"/>
</dbReference>
<dbReference type="AlphaFoldDB" id="Q12YL8"/>
<dbReference type="KEGG" id="mbu:Mbur_0473"/>
<dbReference type="GeneID" id="3998275"/>
<organism evidence="2 3">
    <name type="scientific">Methanococcoides burtonii (strain DSM 6242 / NBRC 107633 / OCM 468 / ACE-M)</name>
    <dbReference type="NCBI Taxonomy" id="259564"/>
    <lineage>
        <taxon>Archaea</taxon>
        <taxon>Methanobacteriati</taxon>
        <taxon>Methanobacteriota</taxon>
        <taxon>Stenosarchaea group</taxon>
        <taxon>Methanomicrobia</taxon>
        <taxon>Methanosarcinales</taxon>
        <taxon>Methanosarcinaceae</taxon>
        <taxon>Methanococcoides</taxon>
    </lineage>
</organism>
<keyword evidence="1" id="KW-0812">Transmembrane</keyword>
<accession>Q12YL8</accession>
<evidence type="ECO:0000256" key="1">
    <source>
        <dbReference type="SAM" id="Phobius"/>
    </source>
</evidence>
<dbReference type="HOGENOM" id="CLU_191146_0_0_2"/>
<keyword evidence="1" id="KW-0472">Membrane</keyword>
<reference evidence="3" key="1">
    <citation type="journal article" date="2009" name="ISME J.">
        <title>The genome sequence of the psychrophilic archaeon, Methanococcoides burtonii: the role of genome evolution in cold adaptation.</title>
        <authorList>
            <person name="Allen M.A."/>
            <person name="Lauro F.M."/>
            <person name="Williams T.J."/>
            <person name="Burg D."/>
            <person name="Siddiqui K.S."/>
            <person name="De Francisci D."/>
            <person name="Chong K.W."/>
            <person name="Pilak O."/>
            <person name="Chew H.H."/>
            <person name="De Maere M.Z."/>
            <person name="Ting L."/>
            <person name="Katrib M."/>
            <person name="Ng C."/>
            <person name="Sowers K.R."/>
            <person name="Galperin M.Y."/>
            <person name="Anderson I.J."/>
            <person name="Ivanova N."/>
            <person name="Dalin E."/>
            <person name="Martinez M."/>
            <person name="Lapidus A."/>
            <person name="Hauser L."/>
            <person name="Land M."/>
            <person name="Thomas T."/>
            <person name="Cavicchioli R."/>
        </authorList>
    </citation>
    <scope>NUCLEOTIDE SEQUENCE [LARGE SCALE GENOMIC DNA]</scope>
    <source>
        <strain evidence="3">DSM 6242 / NBRC 107633 / OCM 468 / ACE-M</strain>
    </source>
</reference>
<feature type="transmembrane region" description="Helical" evidence="1">
    <location>
        <begin position="34"/>
        <end position="63"/>
    </location>
</feature>
<gene>
    <name evidence="2" type="ordered locus">Mbur_0473</name>
</gene>
<dbReference type="Proteomes" id="UP000001979">
    <property type="component" value="Chromosome"/>
</dbReference>
<evidence type="ECO:0008006" key="4">
    <source>
        <dbReference type="Google" id="ProtNLM"/>
    </source>
</evidence>
<keyword evidence="1" id="KW-1133">Transmembrane helix</keyword>
<sequence>MIIISDNRKHGVPALLSFLVPGLGQIIKGEIFKAIGIWVALGISGLLTFIVIGFVLAPIIWLWQIYDAYNN</sequence>
<evidence type="ECO:0000313" key="3">
    <source>
        <dbReference type="Proteomes" id="UP000001979"/>
    </source>
</evidence>
<dbReference type="STRING" id="259564.Mbur_0473"/>
<dbReference type="EMBL" id="CP000300">
    <property type="protein sequence ID" value="ABE51458.1"/>
    <property type="molecule type" value="Genomic_DNA"/>
</dbReference>
<keyword evidence="3" id="KW-1185">Reference proteome</keyword>
<evidence type="ECO:0000313" key="2">
    <source>
        <dbReference type="EMBL" id="ABE51458.1"/>
    </source>
</evidence>
<protein>
    <recommendedName>
        <fullName evidence="4">DUF5683 domain-containing protein</fullName>
    </recommendedName>
</protein>
<name>Q12YL8_METBU</name>
<proteinExistence type="predicted"/>